<dbReference type="AlphaFoldDB" id="A0A9D7SJ76"/>
<proteinExistence type="predicted"/>
<name>A0A9D7SJ76_9BACT</name>
<comment type="caution">
    <text evidence="1">The sequence shown here is derived from an EMBL/GenBank/DDBJ whole genome shotgun (WGS) entry which is preliminary data.</text>
</comment>
<dbReference type="Proteomes" id="UP000886657">
    <property type="component" value="Unassembled WGS sequence"/>
</dbReference>
<sequence length="88" mass="9727">MKENGVSREGEKQDYICYMPVFMMQDGTPEGSKVLAKGQVGAPMFWQKSPDHWCTPDNTLSRNCAGCHVTGVKITTEGFPQRSQSALT</sequence>
<dbReference type="EMBL" id="JADKIO010000009">
    <property type="protein sequence ID" value="MBK9797519.1"/>
    <property type="molecule type" value="Genomic_DNA"/>
</dbReference>
<gene>
    <name evidence="1" type="ORF">IPP58_13685</name>
</gene>
<organism evidence="1 2">
    <name type="scientific">Candidatus Geothrix skivensis</name>
    <dbReference type="NCBI Taxonomy" id="2954439"/>
    <lineage>
        <taxon>Bacteria</taxon>
        <taxon>Pseudomonadati</taxon>
        <taxon>Acidobacteriota</taxon>
        <taxon>Holophagae</taxon>
        <taxon>Holophagales</taxon>
        <taxon>Holophagaceae</taxon>
        <taxon>Geothrix</taxon>
    </lineage>
</organism>
<reference evidence="1" key="1">
    <citation type="submission" date="2020-10" db="EMBL/GenBank/DDBJ databases">
        <title>Connecting structure to function with the recovery of over 1000 high-quality activated sludge metagenome-assembled genomes encoding full-length rRNA genes using long-read sequencing.</title>
        <authorList>
            <person name="Singleton C.M."/>
            <person name="Petriglieri F."/>
            <person name="Kristensen J.M."/>
            <person name="Kirkegaard R.H."/>
            <person name="Michaelsen T.Y."/>
            <person name="Andersen M.H."/>
            <person name="Karst S.M."/>
            <person name="Dueholm M.S."/>
            <person name="Nielsen P.H."/>
            <person name="Albertsen M."/>
        </authorList>
    </citation>
    <scope>NUCLEOTIDE SEQUENCE</scope>
    <source>
        <strain evidence="1">Skiv_18-Q3-R9-52_MAXAC.067</strain>
    </source>
</reference>
<accession>A0A9D7SJ76</accession>
<protein>
    <submittedName>
        <fullName evidence="1">Uncharacterized protein</fullName>
    </submittedName>
</protein>
<evidence type="ECO:0000313" key="1">
    <source>
        <dbReference type="EMBL" id="MBK9797519.1"/>
    </source>
</evidence>
<evidence type="ECO:0000313" key="2">
    <source>
        <dbReference type="Proteomes" id="UP000886657"/>
    </source>
</evidence>